<feature type="region of interest" description="Disordered" evidence="8">
    <location>
        <begin position="446"/>
        <end position="480"/>
    </location>
</feature>
<organism evidence="11 12">
    <name type="scientific">Orbilia ellipsospora</name>
    <dbReference type="NCBI Taxonomy" id="2528407"/>
    <lineage>
        <taxon>Eukaryota</taxon>
        <taxon>Fungi</taxon>
        <taxon>Dikarya</taxon>
        <taxon>Ascomycota</taxon>
        <taxon>Pezizomycotina</taxon>
        <taxon>Orbiliomycetes</taxon>
        <taxon>Orbiliales</taxon>
        <taxon>Orbiliaceae</taxon>
        <taxon>Orbilia</taxon>
    </lineage>
</organism>
<keyword evidence="7" id="KW-0175">Coiled coil</keyword>
<accession>A0AAV9XFZ3</accession>
<gene>
    <name evidence="11" type="ORF">TWF694_008068</name>
</gene>
<evidence type="ECO:0000256" key="3">
    <source>
        <dbReference type="ARBA" id="ARBA00022729"/>
    </source>
</evidence>
<keyword evidence="6" id="KW-0325">Glycoprotein</keyword>
<evidence type="ECO:0000256" key="5">
    <source>
        <dbReference type="ARBA" id="ARBA00023136"/>
    </source>
</evidence>
<dbReference type="AlphaFoldDB" id="A0AAV9XFZ3"/>
<dbReference type="SMART" id="SM00321">
    <property type="entry name" value="WSC"/>
    <property type="match status" value="1"/>
</dbReference>
<dbReference type="PANTHER" id="PTHR24269:SF16">
    <property type="entry name" value="PROTEIN SLG1"/>
    <property type="match status" value="1"/>
</dbReference>
<dbReference type="Proteomes" id="UP001365542">
    <property type="component" value="Unassembled WGS sequence"/>
</dbReference>
<evidence type="ECO:0000256" key="1">
    <source>
        <dbReference type="ARBA" id="ARBA00004167"/>
    </source>
</evidence>
<comment type="caution">
    <text evidence="11">The sequence shown here is derived from an EMBL/GenBank/DDBJ whole genome shotgun (WGS) entry which is preliminary data.</text>
</comment>
<dbReference type="InterPro" id="IPR002889">
    <property type="entry name" value="WSC_carb-bd"/>
</dbReference>
<keyword evidence="4" id="KW-1133">Transmembrane helix</keyword>
<dbReference type="PROSITE" id="PS51212">
    <property type="entry name" value="WSC"/>
    <property type="match status" value="1"/>
</dbReference>
<evidence type="ECO:0000256" key="2">
    <source>
        <dbReference type="ARBA" id="ARBA00022692"/>
    </source>
</evidence>
<keyword evidence="12" id="KW-1185">Reference proteome</keyword>
<evidence type="ECO:0000256" key="4">
    <source>
        <dbReference type="ARBA" id="ARBA00022989"/>
    </source>
</evidence>
<feature type="signal peptide" evidence="9">
    <location>
        <begin position="1"/>
        <end position="21"/>
    </location>
</feature>
<feature type="chain" id="PRO_5043967794" description="WSC domain-containing protein" evidence="9">
    <location>
        <begin position="22"/>
        <end position="871"/>
    </location>
</feature>
<dbReference type="InterPro" id="IPR051836">
    <property type="entry name" value="Kremen_rcpt"/>
</dbReference>
<evidence type="ECO:0000256" key="8">
    <source>
        <dbReference type="SAM" id="MobiDB-lite"/>
    </source>
</evidence>
<name>A0AAV9XFZ3_9PEZI</name>
<proteinExistence type="predicted"/>
<evidence type="ECO:0000256" key="9">
    <source>
        <dbReference type="SAM" id="SignalP"/>
    </source>
</evidence>
<feature type="region of interest" description="Disordered" evidence="8">
    <location>
        <begin position="145"/>
        <end position="170"/>
    </location>
</feature>
<reference evidence="11 12" key="1">
    <citation type="submission" date="2019-10" db="EMBL/GenBank/DDBJ databases">
        <authorList>
            <person name="Palmer J.M."/>
        </authorList>
    </citation>
    <scope>NUCLEOTIDE SEQUENCE [LARGE SCALE GENOMIC DNA]</scope>
    <source>
        <strain evidence="11 12">TWF694</strain>
    </source>
</reference>
<feature type="compositionally biased region" description="Acidic residues" evidence="8">
    <location>
        <begin position="458"/>
        <end position="478"/>
    </location>
</feature>
<evidence type="ECO:0000256" key="7">
    <source>
        <dbReference type="SAM" id="Coils"/>
    </source>
</evidence>
<dbReference type="EMBL" id="JAVHJO010000004">
    <property type="protein sequence ID" value="KAK6540675.1"/>
    <property type="molecule type" value="Genomic_DNA"/>
</dbReference>
<keyword evidence="2" id="KW-0812">Transmembrane</keyword>
<feature type="domain" description="WSC" evidence="10">
    <location>
        <begin position="166"/>
        <end position="257"/>
    </location>
</feature>
<feature type="coiled-coil region" evidence="7">
    <location>
        <begin position="277"/>
        <end position="304"/>
    </location>
</feature>
<evidence type="ECO:0000313" key="12">
    <source>
        <dbReference type="Proteomes" id="UP001365542"/>
    </source>
</evidence>
<feature type="compositionally biased region" description="Polar residues" evidence="8">
    <location>
        <begin position="145"/>
        <end position="163"/>
    </location>
</feature>
<evidence type="ECO:0000256" key="6">
    <source>
        <dbReference type="ARBA" id="ARBA00023180"/>
    </source>
</evidence>
<evidence type="ECO:0000259" key="10">
    <source>
        <dbReference type="PROSITE" id="PS51212"/>
    </source>
</evidence>
<dbReference type="PANTHER" id="PTHR24269">
    <property type="entry name" value="KREMEN PROTEIN"/>
    <property type="match status" value="1"/>
</dbReference>
<comment type="subcellular location">
    <subcellularLocation>
        <location evidence="1">Membrane</location>
        <topology evidence="1">Single-pass membrane protein</topology>
    </subcellularLocation>
</comment>
<keyword evidence="5" id="KW-0472">Membrane</keyword>
<evidence type="ECO:0000313" key="11">
    <source>
        <dbReference type="EMBL" id="KAK6540675.1"/>
    </source>
</evidence>
<keyword evidence="3 9" id="KW-0732">Signal</keyword>
<dbReference type="Pfam" id="PF01822">
    <property type="entry name" value="WSC"/>
    <property type="match status" value="1"/>
</dbReference>
<sequence length="871" mass="95430">MRIAVPFVFLFGLSALPRLNGQSVQCVTLSDGCDAGSVNEDAVSDAIAKFQNGLLYGGGDPIVVSSALGGDNLAVITYLCNNGSPPPQLEGSVIRASFRKILSCTNKCGGVASSSNSGCGFGVFIANDAANLPCFSKAIDVTPTGTTKLPETGPATPTINPSDSDPWEFDSCQSDDASARALPNSQSSDDMTVDQCLELADSYKYAALQGGKICYWGDELGSSSHSVDVSQCNIPCAGKSGELCGGNLKNLIYKDTDWSIPNVDDMILLIEDFFYCEQALKNDLDDYESQRVQANEEGDEEDDEEGGNKLRKRIIPAIWAARLAAGWARVRGTCARCLPAGVRAERRLQAAWRYLAQHLAQYIREETIETLRTQFRDLVWDSLTSIFRLFRTNGNQLIAINPDRAVQAAGIATSGLAIVVAYADEIFALANALNWYGGDVRGSGQIVPAPTDGSLDGLDPDDQVIEPDPEDEPSEDPNDLPPCPCSVLGCGIFKRSLDQSEPMELENTTEHVLEKRGGRKAYKVTRCPGLAYITNPYPSYSVLKSSRTRLGLVPAIHYDTVFFSQPPLTQCLWQLGGFAAKQPKTPGVPGTLATYATEHAFENNLMAGFFDHMIDIQCAPCSADQFGNGLREMFFTLLANTPGSPYDIFPFSLYLVNQMSWYTARGGNAAQLQEFFILEQRVNTNKFNILAGESSLNQVWELTMDLAVYIHKIGRVQNAFNYMNQATVANAFIAVVTRIEGVFRTFDTDTFYGALPQNRPRATTTCDQGVGYDPATMGNLPRPTWELHFYNYMNAVLIDTETKMAEWVAQTHRIILEGMNARWPVLSFSQADIQKRAEVNAWLAVVTAPGGILHPNSYKFDRTTYGTKFYF</sequence>
<protein>
    <recommendedName>
        <fullName evidence="10">WSC domain-containing protein</fullName>
    </recommendedName>
</protein>
<dbReference type="GO" id="GO:0005886">
    <property type="term" value="C:plasma membrane"/>
    <property type="evidence" value="ECO:0007669"/>
    <property type="project" value="TreeGrafter"/>
</dbReference>